<dbReference type="InterPro" id="IPR018060">
    <property type="entry name" value="HTH_AraC"/>
</dbReference>
<dbReference type="SUPFAM" id="SSF46689">
    <property type="entry name" value="Homeodomain-like"/>
    <property type="match status" value="1"/>
</dbReference>
<feature type="domain" description="HTH araC/xylS-type" evidence="6">
    <location>
        <begin position="170"/>
        <end position="270"/>
    </location>
</feature>
<evidence type="ECO:0000256" key="5">
    <source>
        <dbReference type="ARBA" id="ARBA00023163"/>
    </source>
</evidence>
<dbReference type="GO" id="GO:0003700">
    <property type="term" value="F:DNA-binding transcription factor activity"/>
    <property type="evidence" value="ECO:0007669"/>
    <property type="project" value="InterPro"/>
</dbReference>
<keyword evidence="3" id="KW-0238">DNA-binding</keyword>
<keyword evidence="5" id="KW-0804">Transcription</keyword>
<evidence type="ECO:0000256" key="2">
    <source>
        <dbReference type="ARBA" id="ARBA00023015"/>
    </source>
</evidence>
<dbReference type="GO" id="GO:0043565">
    <property type="term" value="F:sequence-specific DNA binding"/>
    <property type="evidence" value="ECO:0007669"/>
    <property type="project" value="InterPro"/>
</dbReference>
<dbReference type="Gene3D" id="1.10.10.60">
    <property type="entry name" value="Homeodomain-like"/>
    <property type="match status" value="1"/>
</dbReference>
<evidence type="ECO:0000256" key="4">
    <source>
        <dbReference type="ARBA" id="ARBA00023159"/>
    </source>
</evidence>
<reference evidence="7 8" key="1">
    <citation type="submission" date="2018-06" db="EMBL/GenBank/DDBJ databases">
        <title>The genome of Pseudomonas putida NX-1, a lignin degrader.</title>
        <authorList>
            <person name="Xu Z."/>
        </authorList>
    </citation>
    <scope>NUCLEOTIDE SEQUENCE [LARGE SCALE GENOMIC DNA]</scope>
    <source>
        <strain evidence="7 8">NX-1</strain>
    </source>
</reference>
<dbReference type="PANTHER" id="PTHR11019:SF159">
    <property type="entry name" value="TRANSCRIPTIONAL REGULATOR-RELATED"/>
    <property type="match status" value="1"/>
</dbReference>
<dbReference type="PANTHER" id="PTHR11019">
    <property type="entry name" value="HTH-TYPE TRANSCRIPTIONAL REGULATOR NIMR"/>
    <property type="match status" value="1"/>
</dbReference>
<dbReference type="FunFam" id="1.10.10.60:FF:000132">
    <property type="entry name" value="AraC family transcriptional regulator"/>
    <property type="match status" value="1"/>
</dbReference>
<dbReference type="Pfam" id="PF12833">
    <property type="entry name" value="HTH_18"/>
    <property type="match status" value="1"/>
</dbReference>
<dbReference type="SMART" id="SM00342">
    <property type="entry name" value="HTH_ARAC"/>
    <property type="match status" value="1"/>
</dbReference>
<accession>A0AAD0LAN1</accession>
<evidence type="ECO:0000256" key="3">
    <source>
        <dbReference type="ARBA" id="ARBA00023125"/>
    </source>
</evidence>
<dbReference type="Proteomes" id="UP000251617">
    <property type="component" value="Chromosome"/>
</dbReference>
<dbReference type="InterPro" id="IPR003313">
    <property type="entry name" value="AraC-bd"/>
</dbReference>
<proteinExistence type="predicted"/>
<dbReference type="PROSITE" id="PS01124">
    <property type="entry name" value="HTH_ARAC_FAMILY_2"/>
    <property type="match status" value="1"/>
</dbReference>
<evidence type="ECO:0000313" key="7">
    <source>
        <dbReference type="EMBL" id="AXA27582.1"/>
    </source>
</evidence>
<keyword evidence="4" id="KW-0010">Activator</keyword>
<name>A0AAD0LAN1_PSEPU</name>
<dbReference type="InterPro" id="IPR020449">
    <property type="entry name" value="Tscrpt_reg_AraC-type_HTH"/>
</dbReference>
<dbReference type="InterPro" id="IPR011051">
    <property type="entry name" value="RmlC_Cupin_sf"/>
</dbReference>
<dbReference type="PRINTS" id="PR00032">
    <property type="entry name" value="HTHARAC"/>
</dbReference>
<protein>
    <submittedName>
        <fullName evidence="7">AraC family transcriptional regulator</fullName>
    </submittedName>
</protein>
<sequence>MNKEARARDDTDALCGRSEDYRDYQDVALPMTALLRNQPAGAYNAPHTHRHGQLLYATHGVMRVATDDGLWFLPPRRALWIPAGVVHDQLMLGAVSMRSIYIQADLAARYGERCRVLEVSTLLRELILILASQPIEYELEGRNAHVVALILSELESARTLPLQIPWPADRRLLVICNAILEAPGHARTIEYWADKVGASSRTLIRLFLKQTGMTFRSWVQQVRLASALDRLDNGEAISVVAKALGYSSVSAFSSMFRRVMGDSPSAFMAAR</sequence>
<evidence type="ECO:0000256" key="1">
    <source>
        <dbReference type="ARBA" id="ARBA00022491"/>
    </source>
</evidence>
<dbReference type="InterPro" id="IPR009057">
    <property type="entry name" value="Homeodomain-like_sf"/>
</dbReference>
<dbReference type="Pfam" id="PF02311">
    <property type="entry name" value="AraC_binding"/>
    <property type="match status" value="1"/>
</dbReference>
<evidence type="ECO:0000313" key="8">
    <source>
        <dbReference type="Proteomes" id="UP000251617"/>
    </source>
</evidence>
<organism evidence="7 8">
    <name type="scientific">Pseudomonas putida</name>
    <name type="common">Arthrobacter siderocapsulatus</name>
    <dbReference type="NCBI Taxonomy" id="303"/>
    <lineage>
        <taxon>Bacteria</taxon>
        <taxon>Pseudomonadati</taxon>
        <taxon>Pseudomonadota</taxon>
        <taxon>Gammaproteobacteria</taxon>
        <taxon>Pseudomonadales</taxon>
        <taxon>Pseudomonadaceae</taxon>
        <taxon>Pseudomonas</taxon>
    </lineage>
</organism>
<keyword evidence="2" id="KW-0805">Transcription regulation</keyword>
<dbReference type="CDD" id="cd06124">
    <property type="entry name" value="cupin_NimR-like_N"/>
    <property type="match status" value="1"/>
</dbReference>
<dbReference type="RefSeq" id="WP_112899562.1">
    <property type="nucleotide sequence ID" value="NZ_CP030750.1"/>
</dbReference>
<dbReference type="EMBL" id="CP030750">
    <property type="protein sequence ID" value="AXA27582.1"/>
    <property type="molecule type" value="Genomic_DNA"/>
</dbReference>
<dbReference type="SUPFAM" id="SSF51182">
    <property type="entry name" value="RmlC-like cupins"/>
    <property type="match status" value="1"/>
</dbReference>
<gene>
    <name evidence="7" type="ORF">C1S65_11805</name>
</gene>
<dbReference type="Gene3D" id="2.60.120.10">
    <property type="entry name" value="Jelly Rolls"/>
    <property type="match status" value="1"/>
</dbReference>
<dbReference type="AlphaFoldDB" id="A0AAD0LAN1"/>
<dbReference type="InterPro" id="IPR014710">
    <property type="entry name" value="RmlC-like_jellyroll"/>
</dbReference>
<keyword evidence="1" id="KW-0678">Repressor</keyword>
<evidence type="ECO:0000259" key="6">
    <source>
        <dbReference type="PROSITE" id="PS01124"/>
    </source>
</evidence>